<evidence type="ECO:0000256" key="2">
    <source>
        <dbReference type="ARBA" id="ARBA00023210"/>
    </source>
</evidence>
<comment type="similarity">
    <text evidence="5">Belongs to the SepF family.</text>
</comment>
<dbReference type="PANTHER" id="PTHR35798">
    <property type="entry name" value="CELL DIVISION PROTEIN SEPF"/>
    <property type="match status" value="1"/>
</dbReference>
<sequence length="163" mass="17954">MAMDKLGSMFGKFFEMDDDAEEQDYADDEMMQSAVGASTTADSVRPQKQAQPQNRPNTTRTSNVLPISGAQKGNSKIELYEPRVYSDAKEVGRNLLADTAVLVNFSRMEPGDAKRIVDFLTGLVFAINGEIKRVGNMIFLVTPANFEVSGSLAEKIHDDLDLE</sequence>
<protein>
    <recommendedName>
        <fullName evidence="5">Cell division protein SepF</fullName>
    </recommendedName>
</protein>
<keyword evidence="3 5" id="KW-0131">Cell cycle</keyword>
<dbReference type="EMBL" id="AZFJ01000061">
    <property type="protein sequence ID" value="KRL84444.1"/>
    <property type="molecule type" value="Genomic_DNA"/>
</dbReference>
<organism evidence="7 8">
    <name type="scientific">Lacticaseibacillus pantheris DSM 15945 = JCM 12539 = NBRC 106106</name>
    <dbReference type="NCBI Taxonomy" id="1423783"/>
    <lineage>
        <taxon>Bacteria</taxon>
        <taxon>Bacillati</taxon>
        <taxon>Bacillota</taxon>
        <taxon>Bacilli</taxon>
        <taxon>Lactobacillales</taxon>
        <taxon>Lactobacillaceae</taxon>
        <taxon>Lacticaseibacillus</taxon>
    </lineage>
</organism>
<evidence type="ECO:0000313" key="7">
    <source>
        <dbReference type="EMBL" id="KRL84444.1"/>
    </source>
</evidence>
<evidence type="ECO:0000256" key="6">
    <source>
        <dbReference type="SAM" id="MobiDB-lite"/>
    </source>
</evidence>
<dbReference type="RefSeq" id="WP_054648863.1">
    <property type="nucleotide sequence ID" value="NZ_AZFJ01000061.1"/>
</dbReference>
<name>A0A0R1TSZ7_9LACO</name>
<feature type="region of interest" description="Disordered" evidence="6">
    <location>
        <begin position="24"/>
        <end position="69"/>
    </location>
</feature>
<evidence type="ECO:0000256" key="4">
    <source>
        <dbReference type="ARBA" id="ARBA00044936"/>
    </source>
</evidence>
<comment type="subunit">
    <text evidence="5">Homodimer. Interacts with FtsZ.</text>
</comment>
<gene>
    <name evidence="5" type="primary">sepF</name>
    <name evidence="7" type="ORF">FC50_GL002054</name>
</gene>
<dbReference type="PANTHER" id="PTHR35798:SF1">
    <property type="entry name" value="CELL DIVISION PROTEIN SEPF"/>
    <property type="match status" value="1"/>
</dbReference>
<dbReference type="PATRIC" id="fig|1423783.4.peg.2105"/>
<comment type="caution">
    <text evidence="7">The sequence shown here is derived from an EMBL/GenBank/DDBJ whole genome shotgun (WGS) entry which is preliminary data.</text>
</comment>
<evidence type="ECO:0000256" key="5">
    <source>
        <dbReference type="HAMAP-Rule" id="MF_01197"/>
    </source>
</evidence>
<evidence type="ECO:0000313" key="8">
    <source>
        <dbReference type="Proteomes" id="UP000051922"/>
    </source>
</evidence>
<dbReference type="GO" id="GO:0043093">
    <property type="term" value="P:FtsZ-dependent cytokinesis"/>
    <property type="evidence" value="ECO:0007669"/>
    <property type="project" value="UniProtKB-UniRule"/>
</dbReference>
<dbReference type="AlphaFoldDB" id="A0A0R1TSZ7"/>
<dbReference type="GO" id="GO:0005737">
    <property type="term" value="C:cytoplasm"/>
    <property type="evidence" value="ECO:0007669"/>
    <property type="project" value="UniProtKB-SubCell"/>
</dbReference>
<dbReference type="InterPro" id="IPR023052">
    <property type="entry name" value="Cell_div_SepF"/>
</dbReference>
<dbReference type="Pfam" id="PF04472">
    <property type="entry name" value="SepF"/>
    <property type="match status" value="1"/>
</dbReference>
<dbReference type="InterPro" id="IPR007561">
    <property type="entry name" value="Cell_div_SepF/SepF-rel"/>
</dbReference>
<dbReference type="OrthoDB" id="9815206at2"/>
<comment type="subcellular location">
    <subcellularLocation>
        <location evidence="5">Cytoplasm</location>
    </subcellularLocation>
    <text evidence="5">Localizes to the division site, in a FtsZ-dependent manner.</text>
</comment>
<accession>A0A0R1TSZ7</accession>
<dbReference type="GO" id="GO:0000917">
    <property type="term" value="P:division septum assembly"/>
    <property type="evidence" value="ECO:0007669"/>
    <property type="project" value="UniProtKB-KW"/>
</dbReference>
<dbReference type="Proteomes" id="UP000051922">
    <property type="component" value="Unassembled WGS sequence"/>
</dbReference>
<keyword evidence="1 5" id="KW-0132">Cell division</keyword>
<dbReference type="InterPro" id="IPR038594">
    <property type="entry name" value="SepF-like_sf"/>
</dbReference>
<proteinExistence type="inferred from homology"/>
<keyword evidence="5" id="KW-0963">Cytoplasm</keyword>
<evidence type="ECO:0000256" key="1">
    <source>
        <dbReference type="ARBA" id="ARBA00022618"/>
    </source>
</evidence>
<dbReference type="HAMAP" id="MF_01197">
    <property type="entry name" value="SepF"/>
    <property type="match status" value="1"/>
</dbReference>
<comment type="function">
    <text evidence="4 5">Cell division protein that is part of the divisome complex and is recruited early to the Z-ring. Probably stimulates Z-ring formation, perhaps through the cross-linking of FtsZ protofilaments. Its function overlaps with FtsA.</text>
</comment>
<keyword evidence="8" id="KW-1185">Reference proteome</keyword>
<evidence type="ECO:0000256" key="3">
    <source>
        <dbReference type="ARBA" id="ARBA00023306"/>
    </source>
</evidence>
<feature type="compositionally biased region" description="Polar residues" evidence="6">
    <location>
        <begin position="35"/>
        <end position="65"/>
    </location>
</feature>
<dbReference type="STRING" id="1423783.FC50_GL002054"/>
<reference evidence="7 8" key="1">
    <citation type="journal article" date="2015" name="Genome Announc.">
        <title>Expanding the biotechnology potential of lactobacilli through comparative genomics of 213 strains and associated genera.</title>
        <authorList>
            <person name="Sun Z."/>
            <person name="Harris H.M."/>
            <person name="McCann A."/>
            <person name="Guo C."/>
            <person name="Argimon S."/>
            <person name="Zhang W."/>
            <person name="Yang X."/>
            <person name="Jeffery I.B."/>
            <person name="Cooney J.C."/>
            <person name="Kagawa T.F."/>
            <person name="Liu W."/>
            <person name="Song Y."/>
            <person name="Salvetti E."/>
            <person name="Wrobel A."/>
            <person name="Rasinkangas P."/>
            <person name="Parkhill J."/>
            <person name="Rea M.C."/>
            <person name="O'Sullivan O."/>
            <person name="Ritari J."/>
            <person name="Douillard F.P."/>
            <person name="Paul Ross R."/>
            <person name="Yang R."/>
            <person name="Briner A.E."/>
            <person name="Felis G.E."/>
            <person name="de Vos W.M."/>
            <person name="Barrangou R."/>
            <person name="Klaenhammer T.R."/>
            <person name="Caufield P.W."/>
            <person name="Cui Y."/>
            <person name="Zhang H."/>
            <person name="O'Toole P.W."/>
        </authorList>
    </citation>
    <scope>NUCLEOTIDE SEQUENCE [LARGE SCALE GENOMIC DNA]</scope>
    <source>
        <strain evidence="7 8">DSM 15945</strain>
    </source>
</reference>
<dbReference type="Gene3D" id="3.30.110.150">
    <property type="entry name" value="SepF-like protein"/>
    <property type="match status" value="1"/>
</dbReference>
<keyword evidence="2 5" id="KW-0717">Septation</keyword>